<reference evidence="2 3" key="1">
    <citation type="submission" date="2018-05" db="EMBL/GenBank/DDBJ databases">
        <title>Genome sequencing and assembly of the regulated plant pathogen Lachnellula willkommii and related sister species for the development of diagnostic species identification markers.</title>
        <authorList>
            <person name="Giroux E."/>
            <person name="Bilodeau G."/>
        </authorList>
    </citation>
    <scope>NUCLEOTIDE SEQUENCE [LARGE SCALE GENOMIC DNA]</scope>
    <source>
        <strain evidence="2 3">CBS 185.66</strain>
    </source>
</reference>
<feature type="transmembrane region" description="Helical" evidence="1">
    <location>
        <begin position="383"/>
        <end position="403"/>
    </location>
</feature>
<keyword evidence="1" id="KW-0812">Transmembrane</keyword>
<feature type="transmembrane region" description="Helical" evidence="1">
    <location>
        <begin position="355"/>
        <end position="377"/>
    </location>
</feature>
<keyword evidence="1" id="KW-0472">Membrane</keyword>
<organism evidence="2 3">
    <name type="scientific">Lachnellula hyalina</name>
    <dbReference type="NCBI Taxonomy" id="1316788"/>
    <lineage>
        <taxon>Eukaryota</taxon>
        <taxon>Fungi</taxon>
        <taxon>Dikarya</taxon>
        <taxon>Ascomycota</taxon>
        <taxon>Pezizomycotina</taxon>
        <taxon>Leotiomycetes</taxon>
        <taxon>Helotiales</taxon>
        <taxon>Lachnaceae</taxon>
        <taxon>Lachnellula</taxon>
    </lineage>
</organism>
<dbReference type="Proteomes" id="UP000431533">
    <property type="component" value="Unassembled WGS sequence"/>
</dbReference>
<keyword evidence="3" id="KW-1185">Reference proteome</keyword>
<evidence type="ECO:0000313" key="2">
    <source>
        <dbReference type="EMBL" id="TVY24372.1"/>
    </source>
</evidence>
<proteinExistence type="predicted"/>
<evidence type="ECO:0000256" key="1">
    <source>
        <dbReference type="SAM" id="Phobius"/>
    </source>
</evidence>
<name>A0A8H8TWG0_9HELO</name>
<dbReference type="GeneID" id="41987650"/>
<accession>A0A8H8TWG0</accession>
<protein>
    <submittedName>
        <fullName evidence="2">Uncharacterized protein</fullName>
    </submittedName>
</protein>
<evidence type="ECO:0000313" key="3">
    <source>
        <dbReference type="Proteomes" id="UP000431533"/>
    </source>
</evidence>
<keyword evidence="1" id="KW-1133">Transmembrane helix</keyword>
<dbReference type="OrthoDB" id="5406607at2759"/>
<dbReference type="AlphaFoldDB" id="A0A8H8TWG0"/>
<sequence length="417" mass="44712">MNSSVTVPPSAKNHGDPGLICLPPVWTDYLIFFATNYIAHAGTLISHPGESIQETVIAAANALFIPGSGALRAFRFLVLYLSPRLTGSTHRYSSTALGQAERAGALCMVVQERVVGRALQTTTGTPRFFFGENIRSVPLERKIHGVCKLPVPGPGVPKYCLVEVPPHMLLRPWPLDLGSGSDSKSGNSEPDSSNWQLGKSYNVPKIMISILQIVWGVVTLYKTRGDQITLFGYGAFGLTVAPYAIMSIINLATNLVRPEYAAMYLVHSPEMDTAISHGGEFQGIVAGVGDLSVDVDTGEMMPEAFTGDLESTADNLRYTGLNLLGYLVTAILPIALVAGYTGFQSGSNVEIPISWILGWLIVGSVSSVWVRISGAYGDVVHPIWGVILVLPLWVPAIGGFVVVGEMLNDFGICTSFD</sequence>
<dbReference type="RefSeq" id="XP_031003160.1">
    <property type="nucleotide sequence ID" value="XM_031152381.1"/>
</dbReference>
<gene>
    <name evidence="2" type="ORF">LHYA1_G007452</name>
</gene>
<dbReference type="EMBL" id="QGMH01000133">
    <property type="protein sequence ID" value="TVY24372.1"/>
    <property type="molecule type" value="Genomic_DNA"/>
</dbReference>
<feature type="transmembrane region" description="Helical" evidence="1">
    <location>
        <begin position="323"/>
        <end position="343"/>
    </location>
</feature>
<comment type="caution">
    <text evidence="2">The sequence shown here is derived from an EMBL/GenBank/DDBJ whole genome shotgun (WGS) entry which is preliminary data.</text>
</comment>
<feature type="transmembrane region" description="Helical" evidence="1">
    <location>
        <begin position="228"/>
        <end position="249"/>
    </location>
</feature>